<dbReference type="GO" id="GO:0016798">
    <property type="term" value="F:hydrolase activity, acting on glycosyl bonds"/>
    <property type="evidence" value="ECO:0007669"/>
    <property type="project" value="UniProtKB-KW"/>
</dbReference>
<dbReference type="AlphaFoldDB" id="A0A344LY37"/>
<comment type="cofactor">
    <cofactor evidence="1">
        <name>Ca(2+)</name>
        <dbReference type="ChEBI" id="CHEBI:29108"/>
    </cofactor>
</comment>
<dbReference type="Gene3D" id="3.20.20.70">
    <property type="entry name" value="Aldolase class I"/>
    <property type="match status" value="1"/>
</dbReference>
<evidence type="ECO:0000256" key="2">
    <source>
        <dbReference type="ARBA" id="ARBA00011245"/>
    </source>
</evidence>
<dbReference type="OrthoDB" id="57532at2"/>
<dbReference type="InterPro" id="IPR014718">
    <property type="entry name" value="GH-type_carb-bd"/>
</dbReference>
<dbReference type="Proteomes" id="UP000251561">
    <property type="component" value="Chromosome"/>
</dbReference>
<protein>
    <submittedName>
        <fullName evidence="9">Retaining alpha-galactosidase</fullName>
    </submittedName>
</protein>
<evidence type="ECO:0000313" key="9">
    <source>
        <dbReference type="EMBL" id="AXB58829.1"/>
    </source>
</evidence>
<dbReference type="InterPro" id="IPR013780">
    <property type="entry name" value="Glyco_hydro_b"/>
</dbReference>
<dbReference type="GO" id="GO:0030246">
    <property type="term" value="F:carbohydrate binding"/>
    <property type="evidence" value="ECO:0007669"/>
    <property type="project" value="InterPro"/>
</dbReference>
<dbReference type="InterPro" id="IPR052720">
    <property type="entry name" value="Glycosyl_hydrolase_97"/>
</dbReference>
<dbReference type="KEGG" id="ffl:HYN86_20460"/>
<feature type="domain" description="Glycosyl-hydrolase 97 N-terminal" evidence="7">
    <location>
        <begin position="27"/>
        <end position="294"/>
    </location>
</feature>
<accession>A0A344LY37</accession>
<dbReference type="SUPFAM" id="SSF51445">
    <property type="entry name" value="(Trans)glycosidases"/>
    <property type="match status" value="1"/>
</dbReference>
<evidence type="ECO:0000256" key="5">
    <source>
        <dbReference type="ARBA" id="ARBA00023295"/>
    </source>
</evidence>
<dbReference type="EMBL" id="CP030261">
    <property type="protein sequence ID" value="AXB58829.1"/>
    <property type="molecule type" value="Genomic_DNA"/>
</dbReference>
<dbReference type="Pfam" id="PF10566">
    <property type="entry name" value="Glyco_hydro_97"/>
    <property type="match status" value="1"/>
</dbReference>
<dbReference type="Pfam" id="PF14509">
    <property type="entry name" value="GH97_C"/>
    <property type="match status" value="1"/>
</dbReference>
<dbReference type="Gene3D" id="2.70.98.10">
    <property type="match status" value="1"/>
</dbReference>
<dbReference type="InterPro" id="IPR013785">
    <property type="entry name" value="Aldolase_TIM"/>
</dbReference>
<keyword evidence="3" id="KW-0378">Hydrolase</keyword>
<proteinExistence type="predicted"/>
<dbReference type="InterPro" id="IPR029483">
    <property type="entry name" value="GH97_C"/>
</dbReference>
<evidence type="ECO:0000259" key="8">
    <source>
        <dbReference type="Pfam" id="PF14509"/>
    </source>
</evidence>
<evidence type="ECO:0000259" key="6">
    <source>
        <dbReference type="Pfam" id="PF10566"/>
    </source>
</evidence>
<keyword evidence="5" id="KW-0326">Glycosidase</keyword>
<reference evidence="9 10" key="1">
    <citation type="submission" date="2018-06" db="EMBL/GenBank/DDBJ databases">
        <title>Genome sequencing of Flavobacterium.</title>
        <authorList>
            <person name="Baek M.-G."/>
            <person name="Yi H."/>
        </authorList>
    </citation>
    <scope>NUCLEOTIDE SEQUENCE [LARGE SCALE GENOMIC DNA]</scope>
    <source>
        <strain evidence="9 10">HYN0086</strain>
    </source>
</reference>
<dbReference type="RefSeq" id="WP_113679730.1">
    <property type="nucleotide sequence ID" value="NZ_CP030261.1"/>
</dbReference>
<name>A0A344LY37_9FLAO</name>
<dbReference type="PANTHER" id="PTHR35803:SF2">
    <property type="entry name" value="RETAINING ALPHA-GALACTOSIDASE"/>
    <property type="match status" value="1"/>
</dbReference>
<dbReference type="InterPro" id="IPR017853">
    <property type="entry name" value="GH"/>
</dbReference>
<evidence type="ECO:0000259" key="7">
    <source>
        <dbReference type="Pfam" id="PF14508"/>
    </source>
</evidence>
<dbReference type="InterPro" id="IPR019563">
    <property type="entry name" value="GH97_catalytic"/>
</dbReference>
<evidence type="ECO:0000256" key="3">
    <source>
        <dbReference type="ARBA" id="ARBA00022801"/>
    </source>
</evidence>
<dbReference type="PANTHER" id="PTHR35803">
    <property type="entry name" value="GLUCAN 1,4-ALPHA-GLUCOSIDASE SUSB-RELATED"/>
    <property type="match status" value="1"/>
</dbReference>
<comment type="subunit">
    <text evidence="2">Monomer.</text>
</comment>
<evidence type="ECO:0000256" key="4">
    <source>
        <dbReference type="ARBA" id="ARBA00022837"/>
    </source>
</evidence>
<feature type="domain" description="Glycosyl-hydrolase 97 C-terminal oligomerisation" evidence="8">
    <location>
        <begin position="564"/>
        <end position="660"/>
    </location>
</feature>
<dbReference type="Gene3D" id="2.60.40.1180">
    <property type="entry name" value="Golgi alpha-mannosidase II"/>
    <property type="match status" value="1"/>
</dbReference>
<feature type="domain" description="Glycosyl-hydrolase 97 catalytic" evidence="6">
    <location>
        <begin position="312"/>
        <end position="464"/>
    </location>
</feature>
<sequence length="660" mass="75779">MKKSLTILLLLFFVKLSFSQKKQDFILKSPNGKIKVKINVDDKISWTILHEKDVILSPSEMSMTLDENIVLGKNAVVLNSKKETVNTSFETPLYKKKSVQNNYNQLTLNFKNDFSIEYRVFDDGAAYRFITKKKKDITVKSEEVVLNFDQDYNTLMPYVRDLRNPKDPFISSFESHYENKKISEFKKDTLAFLPFLIDYKNHKKAVFLEANLEDYAGLFVTNNKNKTGFESRFSKYPLQETNGGFNYLNKLITERADYLVKTKGTRSFPWRAIVISENDAALANNDMVQKLAEPSKIKDVSWIKPGKVAWDWWNDWNIYNVDFKAGINTQTYKYYIDFASKNKVEYVVLDEGWSVETDIMKHNPNVDLEDLIAYAKERNVGIILWASWMALHENIDGVFDNYAKLGVKGFKVDFIDRDDAKMVNSVYDIAQRAANHKLITDFHGMYKPTGIQRTYPNILNFEGVKGLENNKWTPNDDVPLYDCTIPFIRMMAGPMDYTPGAMRNATKSEFKPSHSNPMSQGTRCHQLALYTIFEAPLQMMADSPTAFMKEQESTDFIAKVPTTFDGTVSLNGEVGKYISIARRKGNTWYLGSITNWDSRDITIDFSFLEKGKKFQAEIFSDGLNSDKAAIDYKREIITIDSTTKLTYRLASGGGLAMIIK</sequence>
<keyword evidence="4" id="KW-0106">Calcium</keyword>
<organism evidence="9 10">
    <name type="scientific">Flavobacterium fluviale</name>
    <dbReference type="NCBI Taxonomy" id="2249356"/>
    <lineage>
        <taxon>Bacteria</taxon>
        <taxon>Pseudomonadati</taxon>
        <taxon>Bacteroidota</taxon>
        <taxon>Flavobacteriia</taxon>
        <taxon>Flavobacteriales</taxon>
        <taxon>Flavobacteriaceae</taxon>
        <taxon>Flavobacterium</taxon>
    </lineage>
</organism>
<dbReference type="InterPro" id="IPR029486">
    <property type="entry name" value="GH97_N"/>
</dbReference>
<evidence type="ECO:0000313" key="10">
    <source>
        <dbReference type="Proteomes" id="UP000251561"/>
    </source>
</evidence>
<keyword evidence="10" id="KW-1185">Reference proteome</keyword>
<gene>
    <name evidence="9" type="ORF">HYN86_20460</name>
</gene>
<evidence type="ECO:0000256" key="1">
    <source>
        <dbReference type="ARBA" id="ARBA00001913"/>
    </source>
</evidence>
<dbReference type="Pfam" id="PF14508">
    <property type="entry name" value="GH97_N"/>
    <property type="match status" value="1"/>
</dbReference>